<dbReference type="PANTHER" id="PTHR24067">
    <property type="entry name" value="UBIQUITIN-CONJUGATING ENZYME E2"/>
    <property type="match status" value="1"/>
</dbReference>
<evidence type="ECO:0000313" key="7">
    <source>
        <dbReference type="Proteomes" id="UP000179807"/>
    </source>
</evidence>
<evidence type="ECO:0000256" key="4">
    <source>
        <dbReference type="RuleBase" id="RU362109"/>
    </source>
</evidence>
<sequence length="164" mass="18806">MSAASRILKKQFRELQSDPASGFSAGLVNDDIFKWRVTLIGPPNTPYEGGVFPAVLDFPDDYPNIPPKMKFICPMYHPNIRETGEVCISILHPPGEDIYEYEDRSERWLPIHTVESILLSVISMLSDPNCESPENVDAAKTFKNDQREYMRKVRKTVEQSYDYC</sequence>
<name>A0A1J4KS92_9EUKA</name>
<dbReference type="GeneID" id="94825853"/>
<dbReference type="PROSITE" id="PS50127">
    <property type="entry name" value="UBC_2"/>
    <property type="match status" value="1"/>
</dbReference>
<comment type="similarity">
    <text evidence="4">Belongs to the ubiquitin-conjugating enzyme family.</text>
</comment>
<evidence type="ECO:0000259" key="5">
    <source>
        <dbReference type="PROSITE" id="PS50127"/>
    </source>
</evidence>
<dbReference type="GO" id="GO:0016740">
    <property type="term" value="F:transferase activity"/>
    <property type="evidence" value="ECO:0007669"/>
    <property type="project" value="UniProtKB-KW"/>
</dbReference>
<dbReference type="InterPro" id="IPR023313">
    <property type="entry name" value="UBQ-conjugating_AS"/>
</dbReference>
<reference evidence="6" key="1">
    <citation type="submission" date="2016-10" db="EMBL/GenBank/DDBJ databases">
        <authorList>
            <person name="Benchimol M."/>
            <person name="Almeida L.G."/>
            <person name="Vasconcelos A.T."/>
            <person name="Perreira-Neves A."/>
            <person name="Rosa I.A."/>
            <person name="Tasca T."/>
            <person name="Bogo M.R."/>
            <person name="de Souza W."/>
        </authorList>
    </citation>
    <scope>NUCLEOTIDE SEQUENCE [LARGE SCALE GENOMIC DNA]</scope>
    <source>
        <strain evidence="6">K</strain>
    </source>
</reference>
<feature type="domain" description="UBC core" evidence="5">
    <location>
        <begin position="3"/>
        <end position="162"/>
    </location>
</feature>
<evidence type="ECO:0000256" key="1">
    <source>
        <dbReference type="ARBA" id="ARBA00022679"/>
    </source>
</evidence>
<accession>A0A1J4KS92</accession>
<dbReference type="EMBL" id="MLAK01000421">
    <property type="protein sequence ID" value="OHT14151.1"/>
    <property type="molecule type" value="Genomic_DNA"/>
</dbReference>
<dbReference type="AlphaFoldDB" id="A0A1J4KS92"/>
<dbReference type="Gene3D" id="3.10.110.10">
    <property type="entry name" value="Ubiquitin Conjugating Enzyme"/>
    <property type="match status" value="1"/>
</dbReference>
<keyword evidence="4" id="KW-0067">ATP-binding</keyword>
<evidence type="ECO:0000256" key="2">
    <source>
        <dbReference type="ARBA" id="ARBA00022786"/>
    </source>
</evidence>
<dbReference type="InterPro" id="IPR050113">
    <property type="entry name" value="Ub_conjugating_enzyme"/>
</dbReference>
<keyword evidence="2 4" id="KW-0833">Ubl conjugation pathway</keyword>
<dbReference type="SUPFAM" id="SSF54495">
    <property type="entry name" value="UBC-like"/>
    <property type="match status" value="1"/>
</dbReference>
<dbReference type="Proteomes" id="UP000179807">
    <property type="component" value="Unassembled WGS sequence"/>
</dbReference>
<dbReference type="InterPro" id="IPR000608">
    <property type="entry name" value="UBC"/>
</dbReference>
<dbReference type="SMART" id="SM00212">
    <property type="entry name" value="UBCc"/>
    <property type="match status" value="1"/>
</dbReference>
<dbReference type="RefSeq" id="XP_068367287.1">
    <property type="nucleotide sequence ID" value="XM_068491149.1"/>
</dbReference>
<dbReference type="CDD" id="cd23795">
    <property type="entry name" value="UBCc_UBE2G1"/>
    <property type="match status" value="1"/>
</dbReference>
<comment type="caution">
    <text evidence="6">The sequence shown here is derived from an EMBL/GenBank/DDBJ whole genome shotgun (WGS) entry which is preliminary data.</text>
</comment>
<evidence type="ECO:0000313" key="6">
    <source>
        <dbReference type="EMBL" id="OHT14151.1"/>
    </source>
</evidence>
<evidence type="ECO:0000256" key="3">
    <source>
        <dbReference type="PROSITE-ProRule" id="PRU10133"/>
    </source>
</evidence>
<keyword evidence="1" id="KW-0808">Transferase</keyword>
<keyword evidence="7" id="KW-1185">Reference proteome</keyword>
<dbReference type="GO" id="GO:0005524">
    <property type="term" value="F:ATP binding"/>
    <property type="evidence" value="ECO:0007669"/>
    <property type="project" value="UniProtKB-UniRule"/>
</dbReference>
<keyword evidence="4" id="KW-0547">Nucleotide-binding</keyword>
<protein>
    <submittedName>
        <fullName evidence="6">Ubiquitin-conjugating enzyme E2 15</fullName>
    </submittedName>
</protein>
<dbReference type="VEuPathDB" id="TrichDB:TRFO_03194"/>
<dbReference type="InterPro" id="IPR016135">
    <property type="entry name" value="UBQ-conjugating_enzyme/RWD"/>
</dbReference>
<gene>
    <name evidence="6" type="primary">ubc15</name>
    <name evidence="6" type="ORF">TRFO_03194</name>
</gene>
<dbReference type="OrthoDB" id="19692at2759"/>
<feature type="active site" description="Glycyl thioester intermediate" evidence="3">
    <location>
        <position position="87"/>
    </location>
</feature>
<dbReference type="Pfam" id="PF00179">
    <property type="entry name" value="UQ_con"/>
    <property type="match status" value="1"/>
</dbReference>
<proteinExistence type="inferred from homology"/>
<organism evidence="6 7">
    <name type="scientific">Tritrichomonas foetus</name>
    <dbReference type="NCBI Taxonomy" id="1144522"/>
    <lineage>
        <taxon>Eukaryota</taxon>
        <taxon>Metamonada</taxon>
        <taxon>Parabasalia</taxon>
        <taxon>Tritrichomonadida</taxon>
        <taxon>Tritrichomonadidae</taxon>
        <taxon>Tritrichomonas</taxon>
    </lineage>
</organism>
<dbReference type="FunFam" id="3.10.110.10:FF:000051">
    <property type="entry name" value="ubiquitin-conjugating enzyme E2 R2-like"/>
    <property type="match status" value="1"/>
</dbReference>
<dbReference type="PROSITE" id="PS00183">
    <property type="entry name" value="UBC_1"/>
    <property type="match status" value="1"/>
</dbReference>